<reference evidence="2 3" key="1">
    <citation type="submission" date="2016-10" db="EMBL/GenBank/DDBJ databases">
        <authorList>
            <person name="de Groot N.N."/>
        </authorList>
    </citation>
    <scope>NUCLEOTIDE SEQUENCE [LARGE SCALE GENOMIC DNA]</scope>
    <source>
        <strain evidence="2 3">MP1X4</strain>
    </source>
</reference>
<organism evidence="2 3">
    <name type="scientific">Mucilaginibacter mallensis</name>
    <dbReference type="NCBI Taxonomy" id="652787"/>
    <lineage>
        <taxon>Bacteria</taxon>
        <taxon>Pseudomonadati</taxon>
        <taxon>Bacteroidota</taxon>
        <taxon>Sphingobacteriia</taxon>
        <taxon>Sphingobacteriales</taxon>
        <taxon>Sphingobacteriaceae</taxon>
        <taxon>Mucilaginibacter</taxon>
    </lineage>
</organism>
<name>A0A1H2CC19_MUCMA</name>
<dbReference type="RefSeq" id="WP_091379395.1">
    <property type="nucleotide sequence ID" value="NZ_LT629740.1"/>
</dbReference>
<dbReference type="OrthoDB" id="9792011at2"/>
<protein>
    <recommendedName>
        <fullName evidence="1">DUF4397 domain-containing protein</fullName>
    </recommendedName>
</protein>
<proteinExistence type="predicted"/>
<dbReference type="EMBL" id="LT629740">
    <property type="protein sequence ID" value="SDT67782.1"/>
    <property type="molecule type" value="Genomic_DNA"/>
</dbReference>
<dbReference type="STRING" id="652787.SAMN05216490_4831"/>
<evidence type="ECO:0000259" key="1">
    <source>
        <dbReference type="Pfam" id="PF14344"/>
    </source>
</evidence>
<dbReference type="Pfam" id="PF14344">
    <property type="entry name" value="DUF4397"/>
    <property type="match status" value="1"/>
</dbReference>
<evidence type="ECO:0000313" key="2">
    <source>
        <dbReference type="EMBL" id="SDT67782.1"/>
    </source>
</evidence>
<dbReference type="AlphaFoldDB" id="A0A1H2CC19"/>
<evidence type="ECO:0000313" key="3">
    <source>
        <dbReference type="Proteomes" id="UP000199679"/>
    </source>
</evidence>
<dbReference type="PROSITE" id="PS51257">
    <property type="entry name" value="PROKAR_LIPOPROTEIN"/>
    <property type="match status" value="1"/>
</dbReference>
<dbReference type="InterPro" id="IPR025510">
    <property type="entry name" value="DUF4397"/>
</dbReference>
<feature type="domain" description="DUF4397" evidence="1">
    <location>
        <begin position="40"/>
        <end position="154"/>
    </location>
</feature>
<keyword evidence="3" id="KW-1185">Reference proteome</keyword>
<accession>A0A1H2CC19</accession>
<dbReference type="Proteomes" id="UP000199679">
    <property type="component" value="Chromosome I"/>
</dbReference>
<sequence length="236" mass="25179">MKSSKKLKSVLAGVGFVSLLSIMLLSCLKDHNTYVTVPTAQLMVVQGSPDAPAEILYLNTNRVTSQPYNYGDWVGYFNAYTGTRQVVLYNYASQSVIVSDTIGLKQGVAYSLFLGNTYTKPDFILLKDTISQPASGKASIRFVDVSPDAGAVDLSANNTVLVSNKTYKGASSFLPVNGNNTTYSFQVLKSGTSTVLATLSNITIQNGQVYTVWLHGLAAGTGTAALKADIITNASY</sequence>
<gene>
    <name evidence="2" type="ORF">SAMN05216490_4831</name>
</gene>